<dbReference type="AlphaFoldDB" id="A0A0F9MYG2"/>
<evidence type="ECO:0000313" key="1">
    <source>
        <dbReference type="EMBL" id="KKM81665.1"/>
    </source>
</evidence>
<proteinExistence type="predicted"/>
<gene>
    <name evidence="1" type="ORF">LCGC14_1327500</name>
</gene>
<reference evidence="1" key="1">
    <citation type="journal article" date="2015" name="Nature">
        <title>Complex archaea that bridge the gap between prokaryotes and eukaryotes.</title>
        <authorList>
            <person name="Spang A."/>
            <person name="Saw J.H."/>
            <person name="Jorgensen S.L."/>
            <person name="Zaremba-Niedzwiedzka K."/>
            <person name="Martijn J."/>
            <person name="Lind A.E."/>
            <person name="van Eijk R."/>
            <person name="Schleper C."/>
            <person name="Guy L."/>
            <person name="Ettema T.J."/>
        </authorList>
    </citation>
    <scope>NUCLEOTIDE SEQUENCE</scope>
</reference>
<organism evidence="1">
    <name type="scientific">marine sediment metagenome</name>
    <dbReference type="NCBI Taxonomy" id="412755"/>
    <lineage>
        <taxon>unclassified sequences</taxon>
        <taxon>metagenomes</taxon>
        <taxon>ecological metagenomes</taxon>
    </lineage>
</organism>
<dbReference type="EMBL" id="LAZR01007985">
    <property type="protein sequence ID" value="KKM81665.1"/>
    <property type="molecule type" value="Genomic_DNA"/>
</dbReference>
<accession>A0A0F9MYG2</accession>
<comment type="caution">
    <text evidence="1">The sequence shown here is derived from an EMBL/GenBank/DDBJ whole genome shotgun (WGS) entry which is preliminary data.</text>
</comment>
<name>A0A0F9MYG2_9ZZZZ</name>
<sequence>MATKKRLRALRGFNYPDAKSMALVQRVGGKTKLTREQRAQLQVVEVELGEWCDDLPDVVHAAALRRRLVEEVDVQIEGPKTRTTKKTAIKPGKDHK</sequence>
<protein>
    <submittedName>
        <fullName evidence="1">Uncharacterized protein</fullName>
    </submittedName>
</protein>